<accession>A0A1I4S5D5</accession>
<evidence type="ECO:0000313" key="2">
    <source>
        <dbReference type="Proteomes" id="UP000199556"/>
    </source>
</evidence>
<dbReference type="EMBL" id="FOUO01000013">
    <property type="protein sequence ID" value="SFM59718.1"/>
    <property type="molecule type" value="Genomic_DNA"/>
</dbReference>
<dbReference type="OrthoDB" id="6367049at2"/>
<organism evidence="1 2">
    <name type="scientific">Ectothiorhodospira mobilis</name>
    <dbReference type="NCBI Taxonomy" id="195064"/>
    <lineage>
        <taxon>Bacteria</taxon>
        <taxon>Pseudomonadati</taxon>
        <taxon>Pseudomonadota</taxon>
        <taxon>Gammaproteobacteria</taxon>
        <taxon>Chromatiales</taxon>
        <taxon>Ectothiorhodospiraceae</taxon>
        <taxon>Ectothiorhodospira</taxon>
    </lineage>
</organism>
<dbReference type="Proteomes" id="UP000199556">
    <property type="component" value="Unassembled WGS sequence"/>
</dbReference>
<proteinExistence type="predicted"/>
<name>A0A1I4S5D5_ECTMO</name>
<protein>
    <submittedName>
        <fullName evidence="1">Uncharacterized protein</fullName>
    </submittedName>
</protein>
<dbReference type="AlphaFoldDB" id="A0A1I4S5D5"/>
<sequence length="154" mass="16157">MILALGFLIGAAPIPAPAQDPLQGLAWAVVPEAELAELRGGLIRGDGFELTLGIQRLTAINGEVVVRTVLRDPAGHTVDTSALAGVQVRSTLEGLHIASLVDRPGVTVIQNALDRQIITNHTLMDVGLRGVDLSGMDLGRLLDAEIIQGLRGGY</sequence>
<evidence type="ECO:0000313" key="1">
    <source>
        <dbReference type="EMBL" id="SFM59718.1"/>
    </source>
</evidence>
<dbReference type="STRING" id="195064.SAMN05421721_11326"/>
<reference evidence="1 2" key="1">
    <citation type="submission" date="2016-10" db="EMBL/GenBank/DDBJ databases">
        <authorList>
            <person name="de Groot N.N."/>
        </authorList>
    </citation>
    <scope>NUCLEOTIDE SEQUENCE [LARGE SCALE GENOMIC DNA]</scope>
    <source>
        <strain evidence="1 2">DSM 4180</strain>
    </source>
</reference>
<dbReference type="RefSeq" id="WP_090486335.1">
    <property type="nucleotide sequence ID" value="NZ_FOUO01000013.1"/>
</dbReference>
<gene>
    <name evidence="1" type="ORF">SAMN05421721_11326</name>
</gene>
<keyword evidence="2" id="KW-1185">Reference proteome</keyword>